<feature type="domain" description="HECT" evidence="5">
    <location>
        <begin position="2009"/>
        <end position="2362"/>
    </location>
</feature>
<dbReference type="Gene3D" id="3.30.2160.10">
    <property type="entry name" value="Hect, E3 ligase catalytic domain"/>
    <property type="match status" value="1"/>
</dbReference>
<organism evidence="6 7">
    <name type="scientific">Pseudocohnilembus persalinus</name>
    <name type="common">Ciliate</name>
    <dbReference type="NCBI Taxonomy" id="266149"/>
    <lineage>
        <taxon>Eukaryota</taxon>
        <taxon>Sar</taxon>
        <taxon>Alveolata</taxon>
        <taxon>Ciliophora</taxon>
        <taxon>Intramacronucleata</taxon>
        <taxon>Oligohymenophorea</taxon>
        <taxon>Scuticociliatia</taxon>
        <taxon>Philasterida</taxon>
        <taxon>Pseudocohnilembidae</taxon>
        <taxon>Pseudocohnilembus</taxon>
    </lineage>
</organism>
<evidence type="ECO:0000256" key="4">
    <source>
        <dbReference type="SAM" id="MobiDB-lite"/>
    </source>
</evidence>
<feature type="region of interest" description="Disordered" evidence="4">
    <location>
        <begin position="1560"/>
        <end position="1605"/>
    </location>
</feature>
<feature type="region of interest" description="Disordered" evidence="4">
    <location>
        <begin position="55"/>
        <end position="88"/>
    </location>
</feature>
<comment type="caution">
    <text evidence="6">The sequence shown here is derived from an EMBL/GenBank/DDBJ whole genome shotgun (WGS) entry which is preliminary data.</text>
</comment>
<reference evidence="6 7" key="1">
    <citation type="journal article" date="2015" name="Sci. Rep.">
        <title>Genome of the facultative scuticociliatosis pathogen Pseudocohnilembus persalinus provides insight into its virulence through horizontal gene transfer.</title>
        <authorList>
            <person name="Xiong J."/>
            <person name="Wang G."/>
            <person name="Cheng J."/>
            <person name="Tian M."/>
            <person name="Pan X."/>
            <person name="Warren A."/>
            <person name="Jiang C."/>
            <person name="Yuan D."/>
            <person name="Miao W."/>
        </authorList>
    </citation>
    <scope>NUCLEOTIDE SEQUENCE [LARGE SCALE GENOMIC DNA]</scope>
    <source>
        <strain evidence="6">36N120E</strain>
    </source>
</reference>
<evidence type="ECO:0000256" key="1">
    <source>
        <dbReference type="ARBA" id="ARBA00022786"/>
    </source>
</evidence>
<dbReference type="PANTHER" id="PTHR46435:SF1">
    <property type="entry name" value="E3 UBIQUITIN-PROTEIN LIGASE HECTD4-RELATED"/>
    <property type="match status" value="1"/>
</dbReference>
<dbReference type="SUPFAM" id="SSF56204">
    <property type="entry name" value="Hect, E3 ligase catalytic domain"/>
    <property type="match status" value="1"/>
</dbReference>
<dbReference type="Pfam" id="PF00632">
    <property type="entry name" value="HECT"/>
    <property type="match status" value="1"/>
</dbReference>
<dbReference type="SMART" id="SM00119">
    <property type="entry name" value="HECTc"/>
    <property type="match status" value="1"/>
</dbReference>
<evidence type="ECO:0000256" key="3">
    <source>
        <dbReference type="SAM" id="Coils"/>
    </source>
</evidence>
<dbReference type="OrthoDB" id="290242at2759"/>
<dbReference type="InterPro" id="IPR043366">
    <property type="entry name" value="HECTD4"/>
</dbReference>
<evidence type="ECO:0000256" key="2">
    <source>
        <dbReference type="PROSITE-ProRule" id="PRU00104"/>
    </source>
</evidence>
<protein>
    <submittedName>
        <fullName evidence="6">HECT-domain-containing protein</fullName>
    </submittedName>
</protein>
<keyword evidence="3" id="KW-0175">Coiled coil</keyword>
<feature type="compositionally biased region" description="Basic and acidic residues" evidence="4">
    <location>
        <begin position="1563"/>
        <end position="1588"/>
    </location>
</feature>
<dbReference type="Gene3D" id="3.30.2410.10">
    <property type="entry name" value="Hect, E3 ligase catalytic domain"/>
    <property type="match status" value="1"/>
</dbReference>
<keyword evidence="7" id="KW-1185">Reference proteome</keyword>
<feature type="coiled-coil region" evidence="3">
    <location>
        <begin position="1441"/>
        <end position="1524"/>
    </location>
</feature>
<feature type="compositionally biased region" description="Basic and acidic residues" evidence="4">
    <location>
        <begin position="1394"/>
        <end position="1404"/>
    </location>
</feature>
<feature type="active site" description="Glycyl thioester intermediate" evidence="2">
    <location>
        <position position="2339"/>
    </location>
</feature>
<dbReference type="Gene3D" id="3.90.1750.10">
    <property type="entry name" value="Hect, E3 ligase catalytic domains"/>
    <property type="match status" value="1"/>
</dbReference>
<keyword evidence="1 2" id="KW-0833">Ubl conjugation pathway</keyword>
<sequence length="2402" mass="283517">MKKSQSFAYDKGGQFSYNKLSISAMLNKIKSQYEETYNQFQEKYKKQSKKLKEKLSQQVKEKAEQKQDKQEKLEVENNKSKEVKANETKSKNEGFVNLTQIIRLTQSNFLEQEELQNVRQSFNKQKALELAQLIQLCIDDKIEQLQIPGKMDNEFKKKIDPILIWKNIGGNQSQASYAPHLGNEVKNIQILICKKEYVNKIESDKLNFSKLYNKYTISKRNSKNAVKKLANESPFINDFVLTGQGQQQILDDLVKFWKEIIDKNENLKNIVQNQLQQIMKDFNFQQEQLEKLNKDKNQDGQEQVQQQNNLFIGFLTILGGWEDVPQPYTQFYHQQQQQYITILQGGNQSGIQDYKVVKQNSENVEHIVMEQELVEDAVLIEQNIQNTNLINKIFKNKEMIQQFIKILSYLAQNSLLNKKDAENQDDKVNNHKDLWQLYALKSIMKISKYLNWEKLIVNVENNQQVKQLIQILKDIYQKNNRTSTQLKEDKQQFLLNWGSYIEKRQEIFNQAFLPTFDCVHKNLQKYLKNKPQNSVQRVNQKQDQDQNLDQDQNQNLNQKKEKEVENCTDYTIMSSPYNSSLPEANEQIQENKLLKYWEKHVIPKIIDFVKSSFKAYEMEEFFEQMRIPLRQGDQDKAAQVAYILCDQRLPAGVTLFDSNYDWSSITIEDVKIGQHVLVKIGNNKNMASKYFQESKDLQLDYVCCQVMGYDSRYNMVLVLFKNQLNNKLVTQWVEINRLKKVQSIVNSNSFFSDIQEKQIVQKLQKSLMDLISQLARQTLIKFSQSSSAVKRQNNNNNDKENLNFDMQQKQTKEIKQKQQHCLNLNENYRYLESLNLEFIEIMKWSIQQEFSSNPLISWRDSQKPINQYFRQYQDNKEIQKQLQYVGNQNSENKLDQLYEQLLEQVQKINIKQNLEKDNKCEYDIIFDKLLDYCQLGMEKMVDIIMNNYYKENLFQENPIKLNKFQNISEIGSIILVFQSNSQLCQASGLIFSKDQQGANTIKTIFTKKQSLRNIQPLIFNGSDIYCTYYFNAEALPPYERLQISQDTKLECLVYGVPNEWNVLCWLIENISSAITQTYQNLTCENQKNANLEVLKRLNALLFKTFQKLKGPNILRQILSQMITRVTRKIQHILSQNEIKIIEGKSNLEQQIQLLGGNLEFVQYLIQEIQQIKNSQIQNDIHLYSSYLQDQIEMASTLLIPQFYQMKEINGNKSQEKCLFLQNLPLEFEFKGEQVKIPDFIIDFTNLQILTNYLMQNQWHQLNNSTSEKQNNQYDQSFQHESKFLSQEMFENITENLFVKSGIQLQNIQDFEQYLNDKIIENSIIIKDMPSQILQENSEQFIQLLEKQGHKIFNQDTDIYQEEQEEKFKNLLIFTDGKINKQNGTLEEEEDEKQEEAKQPEEQKEIEGPVTYNCAMCTFENLWTNQNCEICEAPRPAEPPKRPKIEQQIEEDQEQLKQKEMEKKRKKKEKEVKKLKDEIQKFIHTQLLEQSNDLKELEQKKIQLKEEIEEIKQKIENQFKFKSNELISELIKEQDNNLLMDKQAELTKLFKLNYEQLVRQTSSQREEEKRKKLEKEHISEISEKDIKEEAESEEDSSEEKKNDKQITVDEEVDLEKLVENQEISDKEKLKKKEEELENIFNEIEEKKVLIDSLVPEIFIGDASLKSVKNLAMDYLNAKIIKSESGELHQNVKSVLYNIQVQSQQINNNVINNIEQEFFGEIIKNSNEIQKMTKQDENKNLSVFEDSRILINIFQQLANQNIIKAWQLLFIFGYDLHLSQSKFTFKELPQIISKKGIKELLQFIEFDVLHKSSDILEFTSDGIRFQEFNEQKRINYMDSESTLLLYKNLKEEKEKSLKNVRYSWEILRYFNSLLNKMIQYTNLDNFNDNKWINNLILSKTSGQQQQSKNLILNTGSYISRLKNLWMVPIKTSLIQKVLQNTAVNRESVPKVTISRIKLASKRTLIQREQQEQNNISEINQDIKKTETSMIHNNQKDLFIFTKAYEQLKKIHPSKLRPVKPQGTEPFLSFEIKLQGERAQGLSGPYRQFFSDISDELQPKQQGERQLGLLIPTPNNVFNLGDYRDKFMINPEAQSQYQLELLQFLGILMGTCLRTGVHLTLDLPKVFWKQMTNQEIEFQDLVDVDMQLMNLKKLLENSTQEMFEEPSFIETIKECLDSLKQKSQIKTQNLEAEKIEFQNRYVLLQRVADKIHKQNQNQIDAIKKGLYSILPKPLIKIFSATDLEEFVCGKKDVDLQLLKRHTNYSGDLNENSQLVNYFWEGLEEFTNEQRLRFVKFCWGQERLPNNDIEFERNQIRFMLKPSMNKNQNQKIQDQLLPKADTCFFNLELPNYSSKEILKQRLLIAISFGSDAIDGDQEIQLDDYQNGYLGGRVGRNQEYDSEDDEY</sequence>
<dbReference type="GO" id="GO:0004842">
    <property type="term" value="F:ubiquitin-protein transferase activity"/>
    <property type="evidence" value="ECO:0007669"/>
    <property type="project" value="InterPro"/>
</dbReference>
<dbReference type="EMBL" id="LDAU01000170">
    <property type="protein sequence ID" value="KRX01353.1"/>
    <property type="molecule type" value="Genomic_DNA"/>
</dbReference>
<dbReference type="PROSITE" id="PS50237">
    <property type="entry name" value="HECT"/>
    <property type="match status" value="1"/>
</dbReference>
<feature type="coiled-coil region" evidence="3">
    <location>
        <begin position="1959"/>
        <end position="1986"/>
    </location>
</feature>
<dbReference type="InterPro" id="IPR035983">
    <property type="entry name" value="Hect_E3_ubiquitin_ligase"/>
</dbReference>
<dbReference type="PANTHER" id="PTHR46435">
    <property type="entry name" value="E3 UBIQUITIN-PROTEIN LIGASE HECTD4-RELATED"/>
    <property type="match status" value="1"/>
</dbReference>
<feature type="compositionally biased region" description="Low complexity" evidence="4">
    <location>
        <begin position="539"/>
        <end position="557"/>
    </location>
</feature>
<name>A0A0V0QGL5_PSEPJ</name>
<feature type="region of interest" description="Disordered" evidence="4">
    <location>
        <begin position="1381"/>
        <end position="1404"/>
    </location>
</feature>
<evidence type="ECO:0000259" key="5">
    <source>
        <dbReference type="PROSITE" id="PS50237"/>
    </source>
</evidence>
<dbReference type="Proteomes" id="UP000054937">
    <property type="component" value="Unassembled WGS sequence"/>
</dbReference>
<dbReference type="InParanoid" id="A0A0V0QGL5"/>
<feature type="coiled-coil region" evidence="3">
    <location>
        <begin position="2138"/>
        <end position="2197"/>
    </location>
</feature>
<evidence type="ECO:0000313" key="6">
    <source>
        <dbReference type="EMBL" id="KRX01353.1"/>
    </source>
</evidence>
<proteinExistence type="predicted"/>
<accession>A0A0V0QGL5</accession>
<feature type="region of interest" description="Disordered" evidence="4">
    <location>
        <begin position="531"/>
        <end position="563"/>
    </location>
</feature>
<dbReference type="InterPro" id="IPR000569">
    <property type="entry name" value="HECT_dom"/>
</dbReference>
<evidence type="ECO:0000313" key="7">
    <source>
        <dbReference type="Proteomes" id="UP000054937"/>
    </source>
</evidence>
<dbReference type="Gene3D" id="2.30.30.380">
    <property type="entry name" value="Zn-finger domain of Sec23/24"/>
    <property type="match status" value="1"/>
</dbReference>
<gene>
    <name evidence="6" type="ORF">PPERSA_01256</name>
</gene>